<dbReference type="InterPro" id="IPR012132">
    <property type="entry name" value="GMC_OxRdtase"/>
</dbReference>
<dbReference type="Pfam" id="PF05199">
    <property type="entry name" value="GMC_oxred_C"/>
    <property type="match status" value="1"/>
</dbReference>
<dbReference type="PANTHER" id="PTHR11552:SF208">
    <property type="entry name" value="RE36204P-RELATED"/>
    <property type="match status" value="1"/>
</dbReference>
<dbReference type="InterPro" id="IPR000172">
    <property type="entry name" value="GMC_OxRdtase_N"/>
</dbReference>
<dbReference type="SUPFAM" id="SSF51905">
    <property type="entry name" value="FAD/NAD(P)-binding domain"/>
    <property type="match status" value="1"/>
</dbReference>
<dbReference type="GO" id="GO:0016614">
    <property type="term" value="F:oxidoreductase activity, acting on CH-OH group of donors"/>
    <property type="evidence" value="ECO:0007669"/>
    <property type="project" value="InterPro"/>
</dbReference>
<dbReference type="PROSITE" id="PS00624">
    <property type="entry name" value="GMC_OXRED_2"/>
    <property type="match status" value="1"/>
</dbReference>
<dbReference type="InterPro" id="IPR036188">
    <property type="entry name" value="FAD/NAD-bd_sf"/>
</dbReference>
<dbReference type="Gene3D" id="3.30.560.10">
    <property type="entry name" value="Glucose Oxidase, domain 3"/>
    <property type="match status" value="1"/>
</dbReference>
<dbReference type="GO" id="GO:0050660">
    <property type="term" value="F:flavin adenine dinucleotide binding"/>
    <property type="evidence" value="ECO:0007669"/>
    <property type="project" value="InterPro"/>
</dbReference>
<dbReference type="SUPFAM" id="SSF54373">
    <property type="entry name" value="FAD-linked reductases, C-terminal domain"/>
    <property type="match status" value="1"/>
</dbReference>
<gene>
    <name evidence="3" type="primary">Gld_40</name>
    <name evidence="3" type="ORF">CM83_57716</name>
</gene>
<reference evidence="3" key="2">
    <citation type="submission" date="2014-07" db="EMBL/GenBank/DDBJ databases">
        <authorList>
            <person name="Hull J."/>
        </authorList>
    </citation>
    <scope>NUCLEOTIDE SEQUENCE</scope>
</reference>
<protein>
    <submittedName>
        <fullName evidence="3">Glucose dehydrogenase [acceptor]</fullName>
    </submittedName>
</protein>
<reference evidence="3" key="1">
    <citation type="journal article" date="2014" name="PLoS ONE">
        <title>Transcriptome-Based Identification of ABC Transporters in the Western Tarnished Plant Bug Lygus hesperus.</title>
        <authorList>
            <person name="Hull J.J."/>
            <person name="Chaney K."/>
            <person name="Geib S.M."/>
            <person name="Fabrick J.A."/>
            <person name="Brent C.S."/>
            <person name="Walsh D."/>
            <person name="Lavine L.C."/>
        </authorList>
    </citation>
    <scope>NUCLEOTIDE SEQUENCE</scope>
</reference>
<organism evidence="3">
    <name type="scientific">Lygus hesperus</name>
    <name type="common">Western plant bug</name>
    <dbReference type="NCBI Taxonomy" id="30085"/>
    <lineage>
        <taxon>Eukaryota</taxon>
        <taxon>Metazoa</taxon>
        <taxon>Ecdysozoa</taxon>
        <taxon>Arthropoda</taxon>
        <taxon>Hexapoda</taxon>
        <taxon>Insecta</taxon>
        <taxon>Pterygota</taxon>
        <taxon>Neoptera</taxon>
        <taxon>Paraneoptera</taxon>
        <taxon>Hemiptera</taxon>
        <taxon>Heteroptera</taxon>
        <taxon>Panheteroptera</taxon>
        <taxon>Cimicomorpha</taxon>
        <taxon>Miridae</taxon>
        <taxon>Mirini</taxon>
        <taxon>Lygus</taxon>
    </lineage>
</organism>
<dbReference type="EMBL" id="GBHO01021078">
    <property type="protein sequence ID" value="JAG22526.1"/>
    <property type="molecule type" value="Transcribed_RNA"/>
</dbReference>
<comment type="similarity">
    <text evidence="1">Belongs to the GMC oxidoreductase family.</text>
</comment>
<dbReference type="InterPro" id="IPR007867">
    <property type="entry name" value="GMC_OxRtase_C"/>
</dbReference>
<name>A0A0A9XS99_LYGHE</name>
<proteinExistence type="inferred from homology"/>
<feature type="domain" description="Glucose-methanol-choline oxidoreductase N-terminal" evidence="2">
    <location>
        <begin position="58"/>
        <end position="72"/>
    </location>
</feature>
<dbReference type="AlphaFoldDB" id="A0A0A9XS99"/>
<dbReference type="Pfam" id="PF00732">
    <property type="entry name" value="GMC_oxred_N"/>
    <property type="match status" value="1"/>
</dbReference>
<evidence type="ECO:0000313" key="3">
    <source>
        <dbReference type="EMBL" id="JAG22526.1"/>
    </source>
</evidence>
<dbReference type="PANTHER" id="PTHR11552">
    <property type="entry name" value="GLUCOSE-METHANOL-CHOLINE GMC OXIDOREDUCTASE"/>
    <property type="match status" value="1"/>
</dbReference>
<sequence length="363" mass="39845">TAYLAPIKDRPNLHIVKNAFVNKVTVNPNTKEAEGVEFVKNGKLRVVRASKDVILSAGTFNTPVVLMLSGVGPAEHLKSKNVSVVHNLPAVGQHLQEHVSSFQTVHINASESLTARKLAPMLMPAVYEWMMNGKGILGNNVAEGLGYIKTQKDLVRPDVELIFSPITIASDDGVLITKYFGVSDELYKATYSDVGQKEGFMIGTMLMHPESEGSISLRSNNPNDPPVIITNFLTKDRDVKTIIAGQRFVEALAKTKTMREIGAKLYKKQLFGCEKLEFGTDAYYECAVRQATGQLHHQCCTARMGPNSKDSVVDARLRVHGVKRLRVADASVMPKIPGAHTMAVSYAIGEKAADIIKEDWKSR</sequence>
<dbReference type="Gene3D" id="3.50.50.60">
    <property type="entry name" value="FAD/NAD(P)-binding domain"/>
    <property type="match status" value="2"/>
</dbReference>
<feature type="non-terminal residue" evidence="3">
    <location>
        <position position="1"/>
    </location>
</feature>
<evidence type="ECO:0000256" key="1">
    <source>
        <dbReference type="ARBA" id="ARBA00010790"/>
    </source>
</evidence>
<evidence type="ECO:0000259" key="2">
    <source>
        <dbReference type="PROSITE" id="PS00624"/>
    </source>
</evidence>
<accession>A0A0A9XS99</accession>